<feature type="transmembrane region" description="Helical" evidence="1">
    <location>
        <begin position="16"/>
        <end position="34"/>
    </location>
</feature>
<dbReference type="RefSeq" id="WP_116556906.1">
    <property type="nucleotide sequence ID" value="NZ_JBLWXM010000016.1"/>
</dbReference>
<keyword evidence="3" id="KW-1185">Reference proteome</keyword>
<name>A0A2T8HYI9_9RHOB</name>
<evidence type="ECO:0000313" key="2">
    <source>
        <dbReference type="EMBL" id="PVH30487.1"/>
    </source>
</evidence>
<dbReference type="Proteomes" id="UP000245911">
    <property type="component" value="Unassembled WGS sequence"/>
</dbReference>
<feature type="transmembrane region" description="Helical" evidence="1">
    <location>
        <begin position="40"/>
        <end position="59"/>
    </location>
</feature>
<comment type="caution">
    <text evidence="2">The sequence shown here is derived from an EMBL/GenBank/DDBJ whole genome shotgun (WGS) entry which is preliminary data.</text>
</comment>
<evidence type="ECO:0000256" key="1">
    <source>
        <dbReference type="SAM" id="Phobius"/>
    </source>
</evidence>
<gene>
    <name evidence="2" type="ORF">DDE20_02825</name>
</gene>
<organism evidence="2 3">
    <name type="scientific">Pararhodobacter oceanensis</name>
    <dbReference type="NCBI Taxonomy" id="2172121"/>
    <lineage>
        <taxon>Bacteria</taxon>
        <taxon>Pseudomonadati</taxon>
        <taxon>Pseudomonadota</taxon>
        <taxon>Alphaproteobacteria</taxon>
        <taxon>Rhodobacterales</taxon>
        <taxon>Paracoccaceae</taxon>
        <taxon>Pararhodobacter</taxon>
    </lineage>
</organism>
<accession>A0A2T8HYI9</accession>
<proteinExistence type="predicted"/>
<keyword evidence="1" id="KW-0472">Membrane</keyword>
<dbReference type="OrthoDB" id="7851333at2"/>
<dbReference type="AlphaFoldDB" id="A0A2T8HYI9"/>
<dbReference type="EMBL" id="QDKM01000001">
    <property type="protein sequence ID" value="PVH30487.1"/>
    <property type="molecule type" value="Genomic_DNA"/>
</dbReference>
<keyword evidence="1" id="KW-0812">Transmembrane</keyword>
<reference evidence="2 3" key="1">
    <citation type="submission" date="2018-04" db="EMBL/GenBank/DDBJ databases">
        <title>Pararhodobacter oceanense sp. nov., isolated from marine intertidal sediment.</title>
        <authorList>
            <person name="Wang X.-L."/>
            <person name="Du Z.-J."/>
        </authorList>
    </citation>
    <scope>NUCLEOTIDE SEQUENCE [LARGE SCALE GENOMIC DNA]</scope>
    <source>
        <strain evidence="2 3">AM505</strain>
    </source>
</reference>
<protein>
    <submittedName>
        <fullName evidence="2">Uncharacterized protein</fullName>
    </submittedName>
</protein>
<sequence length="171" mass="18799">MLDFIRPEARAHLRRWSETLLALGVVTLGLYWGWRSFGVLQWIGWAIAALGAALLWSAVQRARFTARGQGPGVVQIIEGEIRFYGPRGGGYCAIDAICALSLSADGGYWLIEAEGGEILVIPRAAKGAEALFDVFARLPGLDMEHLLRVVAQEDTPRARIIWRRGTPNLLS</sequence>
<evidence type="ECO:0000313" key="3">
    <source>
        <dbReference type="Proteomes" id="UP000245911"/>
    </source>
</evidence>
<keyword evidence="1" id="KW-1133">Transmembrane helix</keyword>